<dbReference type="Proteomes" id="UP000298218">
    <property type="component" value="Unassembled WGS sequence"/>
</dbReference>
<accession>A0A4Y8KUR1</accession>
<organism evidence="1 2">
    <name type="scientific">Cryobacterium psychrophilum</name>
    <dbReference type="NCBI Taxonomy" id="41988"/>
    <lineage>
        <taxon>Bacteria</taxon>
        <taxon>Bacillati</taxon>
        <taxon>Actinomycetota</taxon>
        <taxon>Actinomycetes</taxon>
        <taxon>Micrococcales</taxon>
        <taxon>Microbacteriaceae</taxon>
        <taxon>Cryobacterium</taxon>
    </lineage>
</organism>
<evidence type="ECO:0000313" key="2">
    <source>
        <dbReference type="Proteomes" id="UP000298218"/>
    </source>
</evidence>
<sequence length="143" mass="15074">MADPLVVHADLELFLTAWYRAALAARPEPVCQGVVVSNREPGPNDPFPARLLVIRDDGGADTSVIGADRDVGLSVLAGTKENPQDANDLARIVHALRSQIPAVAPDNPVSAVLSSRGPFAVTESQPKARLYITMTLAVVGSLL</sequence>
<keyword evidence="2" id="KW-1185">Reference proteome</keyword>
<dbReference type="RefSeq" id="WP_134173926.1">
    <property type="nucleotide sequence ID" value="NZ_SODI01000001.1"/>
</dbReference>
<name>A0A4Y8KUR1_9MICO</name>
<dbReference type="AlphaFoldDB" id="A0A4Y8KUR1"/>
<evidence type="ECO:0000313" key="1">
    <source>
        <dbReference type="EMBL" id="TFD80875.1"/>
    </source>
</evidence>
<dbReference type="EMBL" id="SOHQ01000013">
    <property type="protein sequence ID" value="TFD80875.1"/>
    <property type="molecule type" value="Genomic_DNA"/>
</dbReference>
<proteinExistence type="predicted"/>
<comment type="caution">
    <text evidence="1">The sequence shown here is derived from an EMBL/GenBank/DDBJ whole genome shotgun (WGS) entry which is preliminary data.</text>
</comment>
<dbReference type="OrthoDB" id="5068225at2"/>
<evidence type="ECO:0008006" key="3">
    <source>
        <dbReference type="Google" id="ProtNLM"/>
    </source>
</evidence>
<protein>
    <recommendedName>
        <fullName evidence="3">DUF3168 domain-containing protein</fullName>
    </recommendedName>
</protein>
<gene>
    <name evidence="1" type="ORF">E3T53_04440</name>
</gene>
<reference evidence="1 2" key="1">
    <citation type="submission" date="2019-03" db="EMBL/GenBank/DDBJ databases">
        <title>Genomics of glacier-inhabiting Cryobacterium strains.</title>
        <authorList>
            <person name="Liu Q."/>
            <person name="Xin Y.-H."/>
        </authorList>
    </citation>
    <scope>NUCLEOTIDE SEQUENCE [LARGE SCALE GENOMIC DNA]</scope>
    <source>
        <strain evidence="1 2">CGMCC 1.4292</strain>
    </source>
</reference>